<gene>
    <name evidence="11" type="ORF">SAMN02745216_03613</name>
</gene>
<dbReference type="Gene3D" id="2.40.110.10">
    <property type="entry name" value="Butyryl-CoA Dehydrogenase, subunit A, domain 2"/>
    <property type="match status" value="1"/>
</dbReference>
<evidence type="ECO:0000313" key="12">
    <source>
        <dbReference type="Proteomes" id="UP000183994"/>
    </source>
</evidence>
<dbReference type="STRING" id="1121393.SAMN02745216_03613"/>
<keyword evidence="6" id="KW-0560">Oxidoreductase</keyword>
<sequence length="602" mass="67443">MASKFVSKRNIDFLLYDVFNVDELTRFDYYQEHNHKVFDMVISSAVQLAKNLMRPILEEMDVTPPELAGGEVKVHPKVKEIMKECGEGGWIASNFPLEYGGDQFPLTLTNMSRFIFAAANYSASVYSDANTGAAHLIISFGDKALQETYLGKLIQGEWQGTMALTEPQAGSSLSDITTTAYPTDEGYYKIRGHKIFISGGDHNALDNIVHLMLARIDGAPAGTKGISLFVVPKKRVEADGSLVFNDIVCSSVYHKLGYKGMPLTELSIGEQNDCRGYLIGEPHKGLKCMFQMMNEARIEVGLGAAGIATAAYYASLEYARDRPQGRKITEKDPTQPQTPIINHADVKRMLLLQRAIVEGSLSLLTQCGMYYDLALVAKNEEDKEKYHLLLEILTPIAKSFPSEMGVLSVSNGLQCFGGYGYCDDFPLEQYYRDIRIHPIHEGATGIQAMDLLGRKVLMKNGMASMLYNQEVQKTIDEAKGVKGLEPYAVRLDEAMHQLQQVTMHLLDVAQEDGPEVFLADASLYLEYFGRIAVGWQWLLQGIAAQTRLEKGPSKKEADFYTGKIFTMQYYFHYELSKIKGLAERLMEKARLCVDMQTEYFYD</sequence>
<dbReference type="Gene3D" id="1.10.540.10">
    <property type="entry name" value="Acyl-CoA dehydrogenase/oxidase, N-terminal domain"/>
    <property type="match status" value="1"/>
</dbReference>
<evidence type="ECO:0000256" key="4">
    <source>
        <dbReference type="ARBA" id="ARBA00022630"/>
    </source>
</evidence>
<dbReference type="InterPro" id="IPR013786">
    <property type="entry name" value="AcylCoA_DH/ox_N"/>
</dbReference>
<evidence type="ECO:0000313" key="11">
    <source>
        <dbReference type="EMBL" id="SHK52483.1"/>
    </source>
</evidence>
<dbReference type="Pfam" id="PF02771">
    <property type="entry name" value="Acyl-CoA_dh_N"/>
    <property type="match status" value="1"/>
</dbReference>
<dbReference type="Pfam" id="PF02770">
    <property type="entry name" value="Acyl-CoA_dh_M"/>
    <property type="match status" value="1"/>
</dbReference>
<evidence type="ECO:0000259" key="7">
    <source>
        <dbReference type="Pfam" id="PF00441"/>
    </source>
</evidence>
<proteinExistence type="inferred from homology"/>
<dbReference type="RefSeq" id="WP_073477653.1">
    <property type="nucleotide sequence ID" value="NZ_FQZU01000026.1"/>
</dbReference>
<comment type="similarity">
    <text evidence="2 6">Belongs to the acyl-CoA dehydrogenase family.</text>
</comment>
<dbReference type="AlphaFoldDB" id="A0A1M6T6A1"/>
<comment type="cofactor">
    <cofactor evidence="1 6">
        <name>FAD</name>
        <dbReference type="ChEBI" id="CHEBI:57692"/>
    </cofactor>
</comment>
<dbReference type="InterPro" id="IPR009075">
    <property type="entry name" value="AcylCo_DH/oxidase_C"/>
</dbReference>
<comment type="subunit">
    <text evidence="3">Homotetramer.</text>
</comment>
<dbReference type="SUPFAM" id="SSF56645">
    <property type="entry name" value="Acyl-CoA dehydrogenase NM domain-like"/>
    <property type="match status" value="1"/>
</dbReference>
<dbReference type="InterPro" id="IPR052166">
    <property type="entry name" value="Diverse_Acyl-CoA_DH"/>
</dbReference>
<evidence type="ECO:0000256" key="1">
    <source>
        <dbReference type="ARBA" id="ARBA00001974"/>
    </source>
</evidence>
<dbReference type="PANTHER" id="PTHR42803">
    <property type="entry name" value="ACYL-COA DEHYDROGENASE"/>
    <property type="match status" value="1"/>
</dbReference>
<dbReference type="InterPro" id="IPR009100">
    <property type="entry name" value="AcylCoA_DH/oxidase_NM_dom_sf"/>
</dbReference>
<dbReference type="InterPro" id="IPR046373">
    <property type="entry name" value="Acyl-CoA_Oxase/DH_mid-dom_sf"/>
</dbReference>
<dbReference type="Pfam" id="PF12806">
    <property type="entry name" value="Acyl-CoA_dh_C"/>
    <property type="match status" value="1"/>
</dbReference>
<evidence type="ECO:0000256" key="6">
    <source>
        <dbReference type="RuleBase" id="RU362125"/>
    </source>
</evidence>
<dbReference type="EMBL" id="FQZU01000026">
    <property type="protein sequence ID" value="SHK52483.1"/>
    <property type="molecule type" value="Genomic_DNA"/>
</dbReference>
<reference evidence="12" key="1">
    <citation type="submission" date="2016-11" db="EMBL/GenBank/DDBJ databases">
        <authorList>
            <person name="Varghese N."/>
            <person name="Submissions S."/>
        </authorList>
    </citation>
    <scope>NUCLEOTIDE SEQUENCE [LARGE SCALE GENOMIC DNA]</scope>
    <source>
        <strain evidence="12">DSM 16219</strain>
    </source>
</reference>
<evidence type="ECO:0000259" key="9">
    <source>
        <dbReference type="Pfam" id="PF02771"/>
    </source>
</evidence>
<dbReference type="Pfam" id="PF00441">
    <property type="entry name" value="Acyl-CoA_dh_1"/>
    <property type="match status" value="1"/>
</dbReference>
<keyword evidence="5 6" id="KW-0274">FAD</keyword>
<dbReference type="GO" id="GO:0050660">
    <property type="term" value="F:flavin adenine dinucleotide binding"/>
    <property type="evidence" value="ECO:0007669"/>
    <property type="project" value="InterPro"/>
</dbReference>
<dbReference type="Gene3D" id="1.20.140.10">
    <property type="entry name" value="Butyryl-CoA Dehydrogenase, subunit A, domain 3"/>
    <property type="match status" value="1"/>
</dbReference>
<evidence type="ECO:0000259" key="8">
    <source>
        <dbReference type="Pfam" id="PF02770"/>
    </source>
</evidence>
<keyword evidence="12" id="KW-1185">Reference proteome</keyword>
<evidence type="ECO:0000256" key="2">
    <source>
        <dbReference type="ARBA" id="ARBA00009347"/>
    </source>
</evidence>
<evidence type="ECO:0000259" key="10">
    <source>
        <dbReference type="Pfam" id="PF12806"/>
    </source>
</evidence>
<dbReference type="PANTHER" id="PTHR42803:SF3">
    <property type="entry name" value="ACYL-COA DEHYDROGENASE-RELATED"/>
    <property type="match status" value="1"/>
</dbReference>
<dbReference type="OrthoDB" id="9765339at2"/>
<dbReference type="InterPro" id="IPR025878">
    <property type="entry name" value="Acyl-CoA_dh-like_C_dom"/>
</dbReference>
<dbReference type="GO" id="GO:0016627">
    <property type="term" value="F:oxidoreductase activity, acting on the CH-CH group of donors"/>
    <property type="evidence" value="ECO:0007669"/>
    <property type="project" value="InterPro"/>
</dbReference>
<evidence type="ECO:0000256" key="5">
    <source>
        <dbReference type="ARBA" id="ARBA00022827"/>
    </source>
</evidence>
<dbReference type="InterPro" id="IPR037069">
    <property type="entry name" value="AcylCoA_DH/ox_N_sf"/>
</dbReference>
<dbReference type="InterPro" id="IPR036250">
    <property type="entry name" value="AcylCo_DH-like_C"/>
</dbReference>
<feature type="domain" description="Acetyl-CoA dehydrogenase-like C-terminal" evidence="10">
    <location>
        <begin position="469"/>
        <end position="596"/>
    </location>
</feature>
<feature type="domain" description="Acyl-CoA dehydrogenase/oxidase N-terminal" evidence="9">
    <location>
        <begin position="43"/>
        <end position="157"/>
    </location>
</feature>
<accession>A0A1M6T6A1</accession>
<name>A0A1M6T6A1_9BACT</name>
<dbReference type="SUPFAM" id="SSF47203">
    <property type="entry name" value="Acyl-CoA dehydrogenase C-terminal domain-like"/>
    <property type="match status" value="1"/>
</dbReference>
<keyword evidence="4 6" id="KW-0285">Flavoprotein</keyword>
<dbReference type="Proteomes" id="UP000183994">
    <property type="component" value="Unassembled WGS sequence"/>
</dbReference>
<feature type="domain" description="Acyl-CoA dehydrogenase/oxidase C-terminal" evidence="7">
    <location>
        <begin position="284"/>
        <end position="451"/>
    </location>
</feature>
<evidence type="ECO:0000256" key="3">
    <source>
        <dbReference type="ARBA" id="ARBA00011881"/>
    </source>
</evidence>
<dbReference type="InterPro" id="IPR006091">
    <property type="entry name" value="Acyl-CoA_Oxase/DH_mid-dom"/>
</dbReference>
<organism evidence="11 12">
    <name type="scientific">Desulfatibacillum alkenivorans DSM 16219</name>
    <dbReference type="NCBI Taxonomy" id="1121393"/>
    <lineage>
        <taxon>Bacteria</taxon>
        <taxon>Pseudomonadati</taxon>
        <taxon>Thermodesulfobacteriota</taxon>
        <taxon>Desulfobacteria</taxon>
        <taxon>Desulfobacterales</taxon>
        <taxon>Desulfatibacillaceae</taxon>
        <taxon>Desulfatibacillum</taxon>
    </lineage>
</organism>
<protein>
    <submittedName>
        <fullName evidence="11">Butyryl-CoA dehydrogenase</fullName>
    </submittedName>
</protein>
<feature type="domain" description="Acyl-CoA oxidase/dehydrogenase middle" evidence="8">
    <location>
        <begin position="162"/>
        <end position="268"/>
    </location>
</feature>